<dbReference type="AlphaFoldDB" id="A0A143PPJ1"/>
<feature type="transmembrane region" description="Helical" evidence="8">
    <location>
        <begin position="430"/>
        <end position="453"/>
    </location>
</feature>
<feature type="transmembrane region" description="Helical" evidence="8">
    <location>
        <begin position="117"/>
        <end position="142"/>
    </location>
</feature>
<evidence type="ECO:0000313" key="9">
    <source>
        <dbReference type="EMBL" id="AMY10050.1"/>
    </source>
</evidence>
<feature type="transmembrane region" description="Helical" evidence="8">
    <location>
        <begin position="223"/>
        <end position="241"/>
    </location>
</feature>
<dbReference type="InterPro" id="IPR001734">
    <property type="entry name" value="Na/solute_symporter"/>
</dbReference>
<dbReference type="GO" id="GO:0022857">
    <property type="term" value="F:transmembrane transporter activity"/>
    <property type="evidence" value="ECO:0007669"/>
    <property type="project" value="InterPro"/>
</dbReference>
<sequence>MTLALLLAYAAALIFIGWWSSRRATAADFFVAGRRLSPALLAGTLIAANIGAGSTVGAAGLGYRDGIAAWWWVGSAGLGSMVLALVVGPRIWRIAADQDHRTLGDYLKSRFGDDVRALMAVLLWCGSLAILSAQLIALAGLLETVAGVPRTWGCVIGGVVATLYFAAGGLLSSAAVNAVQAIVLVAGLALALPAAWPSSGLHAALPPSVPSDYWHPFSGGSSGVMYLALLGPSFIVSPGLLQKVYGARDARAVRIGVLVNAGVLLAFAAIPPLLGMLARVSHPSLPNHELALPMLLRDDLPPWLGGLALAALFSAEVSTADAVLFMLSTSLARDLYAGHLRPAATQAEQLRVVRVAAVVSGTIGVAIAIWAGSIVRTMGLFYSVLSAGLFVPVVAGLFARRAGRVQALAAMIAGAVTTAVLQIATVGAGIAGVAPVVWGLLASATALGVALLVRR</sequence>
<organism evidence="9 10">
    <name type="scientific">Luteitalea pratensis</name>
    <dbReference type="NCBI Taxonomy" id="1855912"/>
    <lineage>
        <taxon>Bacteria</taxon>
        <taxon>Pseudomonadati</taxon>
        <taxon>Acidobacteriota</taxon>
        <taxon>Vicinamibacteria</taxon>
        <taxon>Vicinamibacterales</taxon>
        <taxon>Vicinamibacteraceae</taxon>
        <taxon>Luteitalea</taxon>
    </lineage>
</organism>
<feature type="transmembrane region" description="Helical" evidence="8">
    <location>
        <begin position="253"/>
        <end position="274"/>
    </location>
</feature>
<keyword evidence="6 8" id="KW-0472">Membrane</keyword>
<keyword evidence="3" id="KW-0813">Transport</keyword>
<evidence type="ECO:0000256" key="6">
    <source>
        <dbReference type="ARBA" id="ARBA00023136"/>
    </source>
</evidence>
<feature type="transmembrane region" description="Helical" evidence="8">
    <location>
        <begin position="174"/>
        <end position="196"/>
    </location>
</feature>
<evidence type="ECO:0000256" key="4">
    <source>
        <dbReference type="ARBA" id="ARBA00022692"/>
    </source>
</evidence>
<evidence type="ECO:0000256" key="8">
    <source>
        <dbReference type="SAM" id="Phobius"/>
    </source>
</evidence>
<reference evidence="9 10" key="1">
    <citation type="journal article" date="2016" name="Genome Announc.">
        <title>First Complete Genome Sequence of a Subdivision 6 Acidobacterium Strain.</title>
        <authorList>
            <person name="Huang S."/>
            <person name="Vieira S."/>
            <person name="Bunk B."/>
            <person name="Riedel T."/>
            <person name="Sproer C."/>
            <person name="Overmann J."/>
        </authorList>
    </citation>
    <scope>NUCLEOTIDE SEQUENCE [LARGE SCALE GENOMIC DNA]</scope>
    <source>
        <strain evidence="10">DSM 100886 HEG_-6_39</strain>
    </source>
</reference>
<name>A0A143PPJ1_LUTPR</name>
<evidence type="ECO:0000256" key="1">
    <source>
        <dbReference type="ARBA" id="ARBA00004141"/>
    </source>
</evidence>
<dbReference type="RefSeq" id="WP_110171733.1">
    <property type="nucleotide sequence ID" value="NZ_CP015136.1"/>
</dbReference>
<reference evidence="10" key="2">
    <citation type="submission" date="2016-04" db="EMBL/GenBank/DDBJ databases">
        <title>First Complete Genome Sequence of a Subdivision 6 Acidobacterium.</title>
        <authorList>
            <person name="Huang S."/>
            <person name="Vieira S."/>
            <person name="Bunk B."/>
            <person name="Riedel T."/>
            <person name="Sproeer C."/>
            <person name="Overmann J."/>
        </authorList>
    </citation>
    <scope>NUCLEOTIDE SEQUENCE [LARGE SCALE GENOMIC DNA]</scope>
    <source>
        <strain evidence="10">DSM 100886 HEG_-6_39</strain>
    </source>
</reference>
<dbReference type="OrthoDB" id="9810181at2"/>
<evidence type="ECO:0000256" key="5">
    <source>
        <dbReference type="ARBA" id="ARBA00022989"/>
    </source>
</evidence>
<feature type="transmembrane region" description="Helical" evidence="8">
    <location>
        <begin position="69"/>
        <end position="92"/>
    </location>
</feature>
<feature type="transmembrane region" description="Helical" evidence="8">
    <location>
        <begin position="303"/>
        <end position="331"/>
    </location>
</feature>
<feature type="transmembrane region" description="Helical" evidence="8">
    <location>
        <begin position="405"/>
        <end position="424"/>
    </location>
</feature>
<dbReference type="EMBL" id="CP015136">
    <property type="protein sequence ID" value="AMY10050.1"/>
    <property type="molecule type" value="Genomic_DNA"/>
</dbReference>
<accession>A0A143PPJ1</accession>
<dbReference type="GO" id="GO:0005886">
    <property type="term" value="C:plasma membrane"/>
    <property type="evidence" value="ECO:0007669"/>
    <property type="project" value="TreeGrafter"/>
</dbReference>
<feature type="transmembrane region" description="Helical" evidence="8">
    <location>
        <begin position="148"/>
        <end position="167"/>
    </location>
</feature>
<evidence type="ECO:0000256" key="3">
    <source>
        <dbReference type="ARBA" id="ARBA00022448"/>
    </source>
</evidence>
<dbReference type="Pfam" id="PF00474">
    <property type="entry name" value="SSF"/>
    <property type="match status" value="1"/>
</dbReference>
<comment type="similarity">
    <text evidence="2 7">Belongs to the sodium:solute symporter (SSF) (TC 2.A.21) family.</text>
</comment>
<comment type="subcellular location">
    <subcellularLocation>
        <location evidence="1">Membrane</location>
        <topology evidence="1">Multi-pass membrane protein</topology>
    </subcellularLocation>
</comment>
<dbReference type="InterPro" id="IPR050277">
    <property type="entry name" value="Sodium:Solute_Symporter"/>
</dbReference>
<keyword evidence="4 8" id="KW-0812">Transmembrane</keyword>
<gene>
    <name evidence="9" type="primary">panF</name>
    <name evidence="9" type="ORF">LuPra_03278</name>
</gene>
<evidence type="ECO:0000256" key="7">
    <source>
        <dbReference type="RuleBase" id="RU362091"/>
    </source>
</evidence>
<dbReference type="PANTHER" id="PTHR48086">
    <property type="entry name" value="SODIUM/PROLINE SYMPORTER-RELATED"/>
    <property type="match status" value="1"/>
</dbReference>
<feature type="transmembrane region" description="Helical" evidence="8">
    <location>
        <begin position="352"/>
        <end position="373"/>
    </location>
</feature>
<dbReference type="CDD" id="cd10322">
    <property type="entry name" value="SLC5sbd"/>
    <property type="match status" value="1"/>
</dbReference>
<dbReference type="Gene3D" id="1.20.1730.10">
    <property type="entry name" value="Sodium/glucose cotransporter"/>
    <property type="match status" value="1"/>
</dbReference>
<dbReference type="PROSITE" id="PS50283">
    <property type="entry name" value="NA_SOLUT_SYMP_3"/>
    <property type="match status" value="1"/>
</dbReference>
<protein>
    <submittedName>
        <fullName evidence="9">Pantothenate permease</fullName>
    </submittedName>
</protein>
<dbReference type="InterPro" id="IPR038377">
    <property type="entry name" value="Na/Glc_symporter_sf"/>
</dbReference>
<dbReference type="KEGG" id="abac:LuPra_03278"/>
<evidence type="ECO:0000313" key="10">
    <source>
        <dbReference type="Proteomes" id="UP000076079"/>
    </source>
</evidence>
<proteinExistence type="inferred from homology"/>
<keyword evidence="5 8" id="KW-1133">Transmembrane helix</keyword>
<dbReference type="PANTHER" id="PTHR48086:SF7">
    <property type="entry name" value="SODIUM-SOLUTE SYMPORTER-RELATED"/>
    <property type="match status" value="1"/>
</dbReference>
<dbReference type="STRING" id="1855912.LuPra_03278"/>
<keyword evidence="10" id="KW-1185">Reference proteome</keyword>
<dbReference type="Proteomes" id="UP000076079">
    <property type="component" value="Chromosome"/>
</dbReference>
<evidence type="ECO:0000256" key="2">
    <source>
        <dbReference type="ARBA" id="ARBA00006434"/>
    </source>
</evidence>
<feature type="transmembrane region" description="Helical" evidence="8">
    <location>
        <begin position="379"/>
        <end position="398"/>
    </location>
</feature>